<feature type="domain" description="DUF447" evidence="2">
    <location>
        <begin position="126"/>
        <end position="178"/>
    </location>
</feature>
<dbReference type="OrthoDB" id="2112021at2"/>
<accession>V5SE39</accession>
<dbReference type="Pfam" id="PF20766">
    <property type="entry name" value="DUF447_C"/>
    <property type="match status" value="1"/>
</dbReference>
<sequence length="194" mass="21089">MPRIVETVVTTTNAEGTPHIAPLGLIEDGDGWIIAPFKPSRTLDNLIANPFAVASHPGDVRVFAGCVTGRREWPTVAADVVKGVRLRDAVSHWELAVASITEDDVRPRFHCKVVHVAGHAPWGGYNRAEAAVLELAVLTTRLSMLPPEKIDAELAYLNIAISKTAGPRELEAWGWLMERVEAFRSGDKGAARKV</sequence>
<dbReference type="InterPro" id="IPR012349">
    <property type="entry name" value="Split_barrel_FMN-bd"/>
</dbReference>
<evidence type="ECO:0008006" key="5">
    <source>
        <dbReference type="Google" id="ProtNLM"/>
    </source>
</evidence>
<protein>
    <recommendedName>
        <fullName evidence="5">Tetrahydromethanopterin synthesis protein</fullName>
    </recommendedName>
</protein>
<dbReference type="Pfam" id="PF04289">
    <property type="entry name" value="DUF447_N"/>
    <property type="match status" value="1"/>
</dbReference>
<organism evidence="3 4">
    <name type="scientific">Hyphomicrobium nitrativorans NL23</name>
    <dbReference type="NCBI Taxonomy" id="1029756"/>
    <lineage>
        <taxon>Bacteria</taxon>
        <taxon>Pseudomonadati</taxon>
        <taxon>Pseudomonadota</taxon>
        <taxon>Alphaproteobacteria</taxon>
        <taxon>Hyphomicrobiales</taxon>
        <taxon>Hyphomicrobiaceae</taxon>
        <taxon>Hyphomicrobium</taxon>
    </lineage>
</organism>
<dbReference type="SUPFAM" id="SSF50475">
    <property type="entry name" value="FMN-binding split barrel"/>
    <property type="match status" value="1"/>
</dbReference>
<reference evidence="3 4" key="1">
    <citation type="journal article" date="2014" name="Genome Announc.">
        <title>Complete Genome Sequence of Hyphomicrobium nitrativorans Strain NL23, a Denitrifying Bacterium Isolated from Biofilm of a Methanol-Fed Denitrification System Treating Seawater at the Montreal Biodome.</title>
        <authorList>
            <person name="Martineau C."/>
            <person name="Villeneuve C."/>
            <person name="Mauffrey F."/>
            <person name="Villemur R."/>
        </authorList>
    </citation>
    <scope>NUCLEOTIDE SEQUENCE [LARGE SCALE GENOMIC DNA]</scope>
    <source>
        <strain evidence="3">NL23</strain>
    </source>
</reference>
<dbReference type="Gene3D" id="1.20.58.290">
    <property type="entry name" value="Hypothetical membrane protein ta0354_69_121"/>
    <property type="match status" value="1"/>
</dbReference>
<dbReference type="AlphaFoldDB" id="V5SE39"/>
<proteinExistence type="predicted"/>
<dbReference type="RefSeq" id="WP_023787970.1">
    <property type="nucleotide sequence ID" value="NC_022997.1"/>
</dbReference>
<dbReference type="Proteomes" id="UP000018542">
    <property type="component" value="Chromosome"/>
</dbReference>
<dbReference type="InterPro" id="IPR049288">
    <property type="entry name" value="DUF447_C"/>
</dbReference>
<dbReference type="EMBL" id="CP006912">
    <property type="protein sequence ID" value="AHB49151.1"/>
    <property type="molecule type" value="Genomic_DNA"/>
</dbReference>
<feature type="domain" description="DUF447" evidence="1">
    <location>
        <begin position="6"/>
        <end position="117"/>
    </location>
</feature>
<dbReference type="STRING" id="1029756.W911_13210"/>
<name>V5SE39_9HYPH</name>
<dbReference type="PATRIC" id="fig|1029756.8.peg.2749"/>
<keyword evidence="4" id="KW-1185">Reference proteome</keyword>
<gene>
    <name evidence="3" type="ORF">W911_13210</name>
</gene>
<evidence type="ECO:0000313" key="4">
    <source>
        <dbReference type="Proteomes" id="UP000018542"/>
    </source>
</evidence>
<evidence type="ECO:0000259" key="2">
    <source>
        <dbReference type="Pfam" id="PF20766"/>
    </source>
</evidence>
<evidence type="ECO:0000313" key="3">
    <source>
        <dbReference type="EMBL" id="AHB49151.1"/>
    </source>
</evidence>
<dbReference type="InterPro" id="IPR007386">
    <property type="entry name" value="DUF447_N"/>
</dbReference>
<dbReference type="Gene3D" id="2.30.110.10">
    <property type="entry name" value="Electron Transport, Fmn-binding Protein, Chain A"/>
    <property type="match status" value="1"/>
</dbReference>
<dbReference type="KEGG" id="hni:W911_13210"/>
<dbReference type="HOGENOM" id="CLU_110565_1_0_5"/>
<evidence type="ECO:0000259" key="1">
    <source>
        <dbReference type="Pfam" id="PF04289"/>
    </source>
</evidence>